<evidence type="ECO:0000313" key="1">
    <source>
        <dbReference type="EMBL" id="QZE15538.1"/>
    </source>
</evidence>
<dbReference type="Proteomes" id="UP000826212">
    <property type="component" value="Chromosome"/>
</dbReference>
<gene>
    <name evidence="1" type="ORF">K4L44_06815</name>
</gene>
<sequence length="262" mass="30436">MEHKISNSTERLGIIYMNRIISKSGKIFREIKRENDKGIDIIIEQTNKKGEGIGKFVAFQVKSGESFFKSSTQLCTIKIENHRDYWGQHPMPVYGAVYIPSLKKAYIVNIKDRLHETTSNTISFYVTDSDVFDFNIETLNSIINNEIIKRPYNEVFLDFIDDENLKPIYTLIKRFSKSIDSIIDRLLQANNFIEFISAIGVKLNDKEYLKSLNKLGHKNAIAGFKYGTFTYCEDYLGLKNTELEYYKNTFHNAQKYLLKNGK</sequence>
<keyword evidence="2" id="KW-1185">Reference proteome</keyword>
<protein>
    <submittedName>
        <fullName evidence="1">DUF4365 domain-containing protein</fullName>
    </submittedName>
</protein>
<dbReference type="EMBL" id="CP081303">
    <property type="protein sequence ID" value="QZE15538.1"/>
    <property type="molecule type" value="Genomic_DNA"/>
</dbReference>
<accession>A0AC61NIK3</accession>
<evidence type="ECO:0000313" key="2">
    <source>
        <dbReference type="Proteomes" id="UP000826212"/>
    </source>
</evidence>
<name>A0AC61NIK3_9BACT</name>
<proteinExistence type="predicted"/>
<organism evidence="1 2">
    <name type="scientific">Halosquirtibacter laminarini</name>
    <dbReference type="NCBI Taxonomy" id="3374600"/>
    <lineage>
        <taxon>Bacteria</taxon>
        <taxon>Pseudomonadati</taxon>
        <taxon>Bacteroidota</taxon>
        <taxon>Bacteroidia</taxon>
        <taxon>Marinilabiliales</taxon>
        <taxon>Prolixibacteraceae</taxon>
        <taxon>Halosquirtibacter</taxon>
    </lineage>
</organism>
<reference evidence="1" key="1">
    <citation type="submission" date="2021-08" db="EMBL/GenBank/DDBJ databases">
        <title>Novel anaerobic bacterium isolated from sea squirt in East Sea, Republic of Korea.</title>
        <authorList>
            <person name="Nguyen T.H."/>
            <person name="Li Z."/>
            <person name="Lee Y.-J."/>
            <person name="Ko J."/>
            <person name="Kim S.-G."/>
        </authorList>
    </citation>
    <scope>NUCLEOTIDE SEQUENCE</scope>
    <source>
        <strain evidence="1">KCTC 25031</strain>
    </source>
</reference>